<feature type="compositionally biased region" description="Low complexity" evidence="1">
    <location>
        <begin position="7"/>
        <end position="27"/>
    </location>
</feature>
<evidence type="ECO:0000256" key="1">
    <source>
        <dbReference type="SAM" id="MobiDB-lite"/>
    </source>
</evidence>
<keyword evidence="3" id="KW-1185">Reference proteome</keyword>
<sequence>MMSGVVTTTTTATPIAPAQVQEAPAQAHDSSPSLVSFPTTMTEDPSETAPSSPESTNTLVPTPTPDPSLLTPCAESASTTSSLKSTSTSYPFPDDEKLHPGARVRVTSIRFAPLPATEPSKKRGNIVPLGVNARSRRRRENQDDRAPSLFTPPQQQQQQRVSLWQIDFEDEEDEDEGEDGERGEDPIVVFGRMLKETSVGLWKRVSPRRKGERVQQQLQLEQEKDGGKDHGAVVDIRRAEDEDAAPEKEEGEKDFGVVTITERESMPVLPLLDVGSEKSLSESASAAESDEQSLQEEAAKDTDEQRQLEEDKARLELKRRQSCPDGGSRSSSPELGSKRRKSWSASSGDAPPIPIMPLPPLPPLPVLTFPDF</sequence>
<protein>
    <submittedName>
        <fullName evidence="2">Uncharacterized protein</fullName>
    </submittedName>
</protein>
<gene>
    <name evidence="2" type="ORF">CONPUDRAFT_141645</name>
</gene>
<dbReference type="RefSeq" id="XP_007764473.1">
    <property type="nucleotide sequence ID" value="XM_007766283.1"/>
</dbReference>
<dbReference type="EMBL" id="JH711574">
    <property type="protein sequence ID" value="EIW84768.1"/>
    <property type="molecule type" value="Genomic_DNA"/>
</dbReference>
<dbReference type="AlphaFoldDB" id="A0A5M3N076"/>
<feature type="compositionally biased region" description="Polar residues" evidence="1">
    <location>
        <begin position="28"/>
        <end position="41"/>
    </location>
</feature>
<feature type="compositionally biased region" description="Basic and acidic residues" evidence="1">
    <location>
        <begin position="297"/>
        <end position="319"/>
    </location>
</feature>
<dbReference type="OrthoDB" id="3265817at2759"/>
<feature type="compositionally biased region" description="Pro residues" evidence="1">
    <location>
        <begin position="351"/>
        <end position="365"/>
    </location>
</feature>
<dbReference type="KEGG" id="cput:CONPUDRAFT_141645"/>
<feature type="compositionally biased region" description="Acidic residues" evidence="1">
    <location>
        <begin position="167"/>
        <end position="182"/>
    </location>
</feature>
<name>A0A5M3N076_CONPW</name>
<feature type="compositionally biased region" description="Low complexity" evidence="1">
    <location>
        <begin position="47"/>
        <end position="89"/>
    </location>
</feature>
<dbReference type="Proteomes" id="UP000053558">
    <property type="component" value="Unassembled WGS sequence"/>
</dbReference>
<feature type="region of interest" description="Disordered" evidence="1">
    <location>
        <begin position="205"/>
        <end position="372"/>
    </location>
</feature>
<evidence type="ECO:0000313" key="2">
    <source>
        <dbReference type="EMBL" id="EIW84768.1"/>
    </source>
</evidence>
<evidence type="ECO:0000313" key="3">
    <source>
        <dbReference type="Proteomes" id="UP000053558"/>
    </source>
</evidence>
<accession>A0A5M3N076</accession>
<proteinExistence type="predicted"/>
<organism evidence="2 3">
    <name type="scientific">Coniophora puteana (strain RWD-64-598)</name>
    <name type="common">Brown rot fungus</name>
    <dbReference type="NCBI Taxonomy" id="741705"/>
    <lineage>
        <taxon>Eukaryota</taxon>
        <taxon>Fungi</taxon>
        <taxon>Dikarya</taxon>
        <taxon>Basidiomycota</taxon>
        <taxon>Agaricomycotina</taxon>
        <taxon>Agaricomycetes</taxon>
        <taxon>Agaricomycetidae</taxon>
        <taxon>Boletales</taxon>
        <taxon>Coniophorineae</taxon>
        <taxon>Coniophoraceae</taxon>
        <taxon>Coniophora</taxon>
    </lineage>
</organism>
<feature type="compositionally biased region" description="Basic and acidic residues" evidence="1">
    <location>
        <begin position="221"/>
        <end position="265"/>
    </location>
</feature>
<feature type="region of interest" description="Disordered" evidence="1">
    <location>
        <begin position="1"/>
        <end position="187"/>
    </location>
</feature>
<reference evidence="3" key="1">
    <citation type="journal article" date="2012" name="Science">
        <title>The Paleozoic origin of enzymatic lignin decomposition reconstructed from 31 fungal genomes.</title>
        <authorList>
            <person name="Floudas D."/>
            <person name="Binder M."/>
            <person name="Riley R."/>
            <person name="Barry K."/>
            <person name="Blanchette R.A."/>
            <person name="Henrissat B."/>
            <person name="Martinez A.T."/>
            <person name="Otillar R."/>
            <person name="Spatafora J.W."/>
            <person name="Yadav J.S."/>
            <person name="Aerts A."/>
            <person name="Benoit I."/>
            <person name="Boyd A."/>
            <person name="Carlson A."/>
            <person name="Copeland A."/>
            <person name="Coutinho P.M."/>
            <person name="de Vries R.P."/>
            <person name="Ferreira P."/>
            <person name="Findley K."/>
            <person name="Foster B."/>
            <person name="Gaskell J."/>
            <person name="Glotzer D."/>
            <person name="Gorecki P."/>
            <person name="Heitman J."/>
            <person name="Hesse C."/>
            <person name="Hori C."/>
            <person name="Igarashi K."/>
            <person name="Jurgens J.A."/>
            <person name="Kallen N."/>
            <person name="Kersten P."/>
            <person name="Kohler A."/>
            <person name="Kuees U."/>
            <person name="Kumar T.K.A."/>
            <person name="Kuo A."/>
            <person name="LaButti K."/>
            <person name="Larrondo L.F."/>
            <person name="Lindquist E."/>
            <person name="Ling A."/>
            <person name="Lombard V."/>
            <person name="Lucas S."/>
            <person name="Lundell T."/>
            <person name="Martin R."/>
            <person name="McLaughlin D.J."/>
            <person name="Morgenstern I."/>
            <person name="Morin E."/>
            <person name="Murat C."/>
            <person name="Nagy L.G."/>
            <person name="Nolan M."/>
            <person name="Ohm R.A."/>
            <person name="Patyshakuliyeva A."/>
            <person name="Rokas A."/>
            <person name="Ruiz-Duenas F.J."/>
            <person name="Sabat G."/>
            <person name="Salamov A."/>
            <person name="Samejima M."/>
            <person name="Schmutz J."/>
            <person name="Slot J.C."/>
            <person name="St John F."/>
            <person name="Stenlid J."/>
            <person name="Sun H."/>
            <person name="Sun S."/>
            <person name="Syed K."/>
            <person name="Tsang A."/>
            <person name="Wiebenga A."/>
            <person name="Young D."/>
            <person name="Pisabarro A."/>
            <person name="Eastwood D.C."/>
            <person name="Martin F."/>
            <person name="Cullen D."/>
            <person name="Grigoriev I.V."/>
            <person name="Hibbett D.S."/>
        </authorList>
    </citation>
    <scope>NUCLEOTIDE SEQUENCE [LARGE SCALE GENOMIC DNA]</scope>
    <source>
        <strain evidence="3">RWD-64-598 SS2</strain>
    </source>
</reference>
<comment type="caution">
    <text evidence="2">The sequence shown here is derived from an EMBL/GenBank/DDBJ whole genome shotgun (WGS) entry which is preliminary data.</text>
</comment>
<dbReference type="GeneID" id="19201651"/>